<evidence type="ECO:0000256" key="1">
    <source>
        <dbReference type="ARBA" id="ARBA00022729"/>
    </source>
</evidence>
<keyword evidence="5" id="KW-1185">Reference proteome</keyword>
<dbReference type="PANTHER" id="PTHR15462">
    <property type="entry name" value="SERINE PROTEASE"/>
    <property type="match status" value="1"/>
</dbReference>
<feature type="chain" id="PRO_5036117004" evidence="2">
    <location>
        <begin position="32"/>
        <end position="376"/>
    </location>
</feature>
<dbReference type="InterPro" id="IPR050966">
    <property type="entry name" value="Glutamyl_endopeptidase"/>
</dbReference>
<evidence type="ECO:0000313" key="6">
    <source>
        <dbReference type="Proteomes" id="UP000590811"/>
    </source>
</evidence>
<dbReference type="OrthoDB" id="5121599at2"/>
<sequence length="376" mass="40016">MGTLTTKVRSPLALGLGILAAASLSVGSATAATPDAATTKAPANTTSTVGLTGDARSAGVAKFGSAVTDAQALDAYWTPARMKAATPVEDSKAYEAQVAAFVAKQAVQQRSGVKTTSNDGPARSVGGATSKVFTGKGAVGTNAYNPNLPYYVPTAYTMGKVFFTNALDGRTYVCSATIVNSEGKDSVWTAGHCVHGGSGGTWHRNWAFVPAYDDDLSNPRPYGTWTAAYLSSRSAWTGSSDFSQDIGVATMNTNWGWHIVDYFGGQGITVNRGKNVYDYAFGYPAESPFDGGNLMRCSGTTSPEWDAVFFWSQTVKIPCDMTRGSSGGAWLFGYDGNWGWLNGVNSRIDRIVGPRIMLSPYFDDDAWSLYNFTRYN</sequence>
<accession>A0A495XZU5</accession>
<evidence type="ECO:0000256" key="2">
    <source>
        <dbReference type="SAM" id="SignalP"/>
    </source>
</evidence>
<comment type="caution">
    <text evidence="4">The sequence shown here is derived from an EMBL/GenBank/DDBJ whole genome shotgun (WGS) entry which is preliminary data.</text>
</comment>
<dbReference type="EMBL" id="JACHVT010000007">
    <property type="protein sequence ID" value="MBB2988044.1"/>
    <property type="molecule type" value="Genomic_DNA"/>
</dbReference>
<reference evidence="3 6" key="2">
    <citation type="submission" date="2020-08" db="EMBL/GenBank/DDBJ databases">
        <title>Genomic Encyclopedia of Type Strains, Phase IV (KMG-V): Genome sequencing to study the core and pangenomes of soil and plant-associated prokaryotes.</title>
        <authorList>
            <person name="Whitman W."/>
        </authorList>
    </citation>
    <scope>NUCLEOTIDE SEQUENCE [LARGE SCALE GENOMIC DNA]</scope>
    <source>
        <strain evidence="3 6">B3ACCR2</strain>
    </source>
</reference>
<dbReference type="Proteomes" id="UP000590811">
    <property type="component" value="Unassembled WGS sequence"/>
</dbReference>
<dbReference type="EMBL" id="RBXT01000001">
    <property type="protein sequence ID" value="RKT80151.1"/>
    <property type="molecule type" value="Genomic_DNA"/>
</dbReference>
<organism evidence="4 5">
    <name type="scientific">Terracoccus luteus</name>
    <dbReference type="NCBI Taxonomy" id="53356"/>
    <lineage>
        <taxon>Bacteria</taxon>
        <taxon>Bacillati</taxon>
        <taxon>Actinomycetota</taxon>
        <taxon>Actinomycetes</taxon>
        <taxon>Micrococcales</taxon>
        <taxon>Intrasporangiaceae</taxon>
        <taxon>Terracoccus</taxon>
    </lineage>
</organism>
<dbReference type="Gene3D" id="2.40.10.10">
    <property type="entry name" value="Trypsin-like serine proteases"/>
    <property type="match status" value="2"/>
</dbReference>
<evidence type="ECO:0000313" key="4">
    <source>
        <dbReference type="EMBL" id="RKT80151.1"/>
    </source>
</evidence>
<dbReference type="InterPro" id="IPR009003">
    <property type="entry name" value="Peptidase_S1_PA"/>
</dbReference>
<dbReference type="Proteomes" id="UP000278440">
    <property type="component" value="Unassembled WGS sequence"/>
</dbReference>
<dbReference type="AlphaFoldDB" id="A0A495XZU5"/>
<evidence type="ECO:0000313" key="3">
    <source>
        <dbReference type="EMBL" id="MBB2988044.1"/>
    </source>
</evidence>
<reference evidence="4 5" key="1">
    <citation type="submission" date="2018-10" db="EMBL/GenBank/DDBJ databases">
        <title>Sequencing the genomes of 1000 actinobacteria strains.</title>
        <authorList>
            <person name="Klenk H.-P."/>
        </authorList>
    </citation>
    <scope>NUCLEOTIDE SEQUENCE [LARGE SCALE GENOMIC DNA]</scope>
    <source>
        <strain evidence="4 5">DSM 44267</strain>
    </source>
</reference>
<protein>
    <submittedName>
        <fullName evidence="3">V8-like Glu-specific endopeptidase</fullName>
    </submittedName>
</protein>
<dbReference type="RefSeq" id="WP_121034914.1">
    <property type="nucleotide sequence ID" value="NZ_JACHVT010000007.1"/>
</dbReference>
<feature type="signal peptide" evidence="2">
    <location>
        <begin position="1"/>
        <end position="31"/>
    </location>
</feature>
<gene>
    <name evidence="4" type="ORF">DFJ68_3630</name>
    <name evidence="3" type="ORF">FHW14_003233</name>
</gene>
<proteinExistence type="predicted"/>
<evidence type="ECO:0000313" key="5">
    <source>
        <dbReference type="Proteomes" id="UP000278440"/>
    </source>
</evidence>
<keyword evidence="1 2" id="KW-0732">Signal</keyword>
<dbReference type="SUPFAM" id="SSF50494">
    <property type="entry name" value="Trypsin-like serine proteases"/>
    <property type="match status" value="1"/>
</dbReference>
<name>A0A495XZU5_9MICO</name>
<dbReference type="InterPro" id="IPR043504">
    <property type="entry name" value="Peptidase_S1_PA_chymotrypsin"/>
</dbReference>